<organism evidence="2 3">
    <name type="scientific">Campylobacter subantarcticus LMG 24374</name>
    <dbReference type="NCBI Taxonomy" id="1388751"/>
    <lineage>
        <taxon>Bacteria</taxon>
        <taxon>Pseudomonadati</taxon>
        <taxon>Campylobacterota</taxon>
        <taxon>Epsilonproteobacteria</taxon>
        <taxon>Campylobacterales</taxon>
        <taxon>Campylobacteraceae</taxon>
        <taxon>Campylobacter</taxon>
    </lineage>
</organism>
<dbReference type="InterPro" id="IPR052539">
    <property type="entry name" value="MGD_biosynthesis_adapter"/>
</dbReference>
<reference evidence="2 3" key="1">
    <citation type="journal article" date="2014" name="Genome Biol. Evol.">
        <title>Comparative Genomics of the Campylobacter lari Group.</title>
        <authorList>
            <person name="Miller W.G."/>
            <person name="Yee E."/>
            <person name="Chapman M.H."/>
            <person name="Smith T.P."/>
            <person name="Bono J.L."/>
            <person name="Huynh S."/>
            <person name="Parker C.T."/>
            <person name="Vandamme P."/>
            <person name="Luong K."/>
            <person name="Korlach J."/>
        </authorList>
    </citation>
    <scope>NUCLEOTIDE SEQUENCE [LARGE SCALE GENOMIC DNA]</scope>
    <source>
        <strain evidence="2 3">LMG 24374</strain>
    </source>
</reference>
<dbReference type="AlphaFoldDB" id="A0A0A8H903"/>
<dbReference type="OrthoDB" id="9786803at2"/>
<protein>
    <submittedName>
        <fullName evidence="2">Molybdenum cofactor guanylyltransferase protein B</fullName>
        <ecNumber evidence="2">2.7.7.77</ecNumber>
    </submittedName>
</protein>
<dbReference type="NCBIfam" id="TIGR00176">
    <property type="entry name" value="mobB"/>
    <property type="match status" value="1"/>
</dbReference>
<dbReference type="Proteomes" id="UP000031135">
    <property type="component" value="Chromosome"/>
</dbReference>
<dbReference type="KEGG" id="csm:CSUB8521_0769"/>
<dbReference type="EMBL" id="CP007772">
    <property type="protein sequence ID" value="AJC90618.1"/>
    <property type="molecule type" value="Genomic_DNA"/>
</dbReference>
<keyword evidence="2" id="KW-0808">Transferase</keyword>
<dbReference type="HOGENOM" id="CLU_068199_2_0_7"/>
<proteinExistence type="predicted"/>
<evidence type="ECO:0000259" key="1">
    <source>
        <dbReference type="Pfam" id="PF03205"/>
    </source>
</evidence>
<evidence type="ECO:0000313" key="2">
    <source>
        <dbReference type="EMBL" id="AJC90618.1"/>
    </source>
</evidence>
<dbReference type="SUPFAM" id="SSF52540">
    <property type="entry name" value="P-loop containing nucleoside triphosphate hydrolases"/>
    <property type="match status" value="1"/>
</dbReference>
<dbReference type="GO" id="GO:0005525">
    <property type="term" value="F:GTP binding"/>
    <property type="evidence" value="ECO:0007669"/>
    <property type="project" value="InterPro"/>
</dbReference>
<keyword evidence="2" id="KW-0548">Nucleotidyltransferase</keyword>
<evidence type="ECO:0000313" key="3">
    <source>
        <dbReference type="Proteomes" id="UP000031135"/>
    </source>
</evidence>
<feature type="domain" description="Molybdopterin-guanine dinucleotide biosynthesis protein B (MobB)" evidence="1">
    <location>
        <begin position="6"/>
        <end position="120"/>
    </location>
</feature>
<dbReference type="Pfam" id="PF03205">
    <property type="entry name" value="MobB"/>
    <property type="match status" value="1"/>
</dbReference>
<gene>
    <name evidence="2" type="primary">mobB</name>
    <name evidence="2" type="ORF">CSUB8521_0769</name>
</gene>
<dbReference type="InterPro" id="IPR027417">
    <property type="entry name" value="P-loop_NTPase"/>
</dbReference>
<name>A0A0A8H903_9BACT</name>
<dbReference type="PANTHER" id="PTHR40072:SF1">
    <property type="entry name" value="MOLYBDOPTERIN-GUANINE DINUCLEOTIDE BIOSYNTHESIS ADAPTER PROTEIN"/>
    <property type="match status" value="1"/>
</dbReference>
<dbReference type="GO" id="GO:0061603">
    <property type="term" value="F:molybdenum cofactor guanylyltransferase activity"/>
    <property type="evidence" value="ECO:0007669"/>
    <property type="project" value="UniProtKB-EC"/>
</dbReference>
<accession>A0A0A8H903</accession>
<sequence length="159" mass="17922">MKRLAMAFSGPSNSGKTTLITQVAKHLMGQNYKVCIIKHDPKDKASFDIAKKDSFKFFQSGADVMVLSPTRTTLFTHSPSTLEEAISKLDDFDFLLIEGLKTLDMPRISVFCKEVDESYFAYSNAIASYEKIENENLTWLCLDDLEGICDFILNNSKKV</sequence>
<dbReference type="CDD" id="cd03116">
    <property type="entry name" value="MobB"/>
    <property type="match status" value="1"/>
</dbReference>
<dbReference type="Gene3D" id="3.40.50.300">
    <property type="entry name" value="P-loop containing nucleotide triphosphate hydrolases"/>
    <property type="match status" value="1"/>
</dbReference>
<dbReference type="GO" id="GO:0006777">
    <property type="term" value="P:Mo-molybdopterin cofactor biosynthetic process"/>
    <property type="evidence" value="ECO:0007669"/>
    <property type="project" value="InterPro"/>
</dbReference>
<dbReference type="PANTHER" id="PTHR40072">
    <property type="entry name" value="MOLYBDOPTERIN-GUANINE DINUCLEOTIDE BIOSYNTHESIS ADAPTER PROTEIN-RELATED"/>
    <property type="match status" value="1"/>
</dbReference>
<dbReference type="InterPro" id="IPR004435">
    <property type="entry name" value="MobB_dom"/>
</dbReference>
<dbReference type="EC" id="2.7.7.77" evidence="2"/>
<dbReference type="RefSeq" id="WP_039663570.1">
    <property type="nucleotide sequence ID" value="NZ_CP007772.1"/>
</dbReference>